<keyword evidence="4" id="KW-0285">Flavoprotein</keyword>
<protein>
    <recommendedName>
        <fullName evidence="11">Probable D-lactate dehydrogenase, mitochondrial</fullName>
        <ecNumber evidence="9">1.1.2.4</ecNumber>
    </recommendedName>
</protein>
<keyword evidence="8" id="KW-0496">Mitochondrion</keyword>
<dbReference type="FunFam" id="1.10.45.10:FF:000001">
    <property type="entry name" value="D-lactate dehydrogenase mitochondrial"/>
    <property type="match status" value="1"/>
</dbReference>
<dbReference type="GO" id="GO:0005739">
    <property type="term" value="C:mitochondrion"/>
    <property type="evidence" value="ECO:0007669"/>
    <property type="project" value="UniProtKB-SubCell"/>
</dbReference>
<evidence type="ECO:0000256" key="1">
    <source>
        <dbReference type="ARBA" id="ARBA00001974"/>
    </source>
</evidence>
<keyword evidence="7" id="KW-0560">Oxidoreductase</keyword>
<dbReference type="InParanoid" id="A0A2I4D8U1"/>
<dbReference type="Pfam" id="PF02913">
    <property type="entry name" value="FAD-oxidase_C"/>
    <property type="match status" value="1"/>
</dbReference>
<comment type="cofactor">
    <cofactor evidence="1">
        <name>FAD</name>
        <dbReference type="ChEBI" id="CHEBI:57692"/>
    </cofactor>
</comment>
<dbReference type="SUPFAM" id="SSF56176">
    <property type="entry name" value="FAD-binding/transporter-associated domain-like"/>
    <property type="match status" value="1"/>
</dbReference>
<dbReference type="InterPro" id="IPR004113">
    <property type="entry name" value="FAD-bd_oxidored_4_C"/>
</dbReference>
<dbReference type="Gene3D" id="3.30.465.10">
    <property type="match status" value="1"/>
</dbReference>
<dbReference type="GeneID" id="106536024"/>
<dbReference type="FunFam" id="3.30.465.10:FF:000030">
    <property type="entry name" value="probable D-lactate dehydrogenase, mitochondrial"/>
    <property type="match status" value="1"/>
</dbReference>
<dbReference type="FunCoup" id="A0A2I4D8U1">
    <property type="interactions" value="249"/>
</dbReference>
<evidence type="ECO:0000313" key="14">
    <source>
        <dbReference type="RefSeq" id="XP_013888651.1"/>
    </source>
</evidence>
<evidence type="ECO:0000259" key="12">
    <source>
        <dbReference type="PROSITE" id="PS51387"/>
    </source>
</evidence>
<dbReference type="GO" id="GO:0071949">
    <property type="term" value="F:FAD binding"/>
    <property type="evidence" value="ECO:0007669"/>
    <property type="project" value="InterPro"/>
</dbReference>
<accession>A0A2I4D8U1</accession>
<evidence type="ECO:0000256" key="11">
    <source>
        <dbReference type="ARBA" id="ARBA00072812"/>
    </source>
</evidence>
<evidence type="ECO:0000256" key="6">
    <source>
        <dbReference type="ARBA" id="ARBA00022946"/>
    </source>
</evidence>
<evidence type="ECO:0000256" key="4">
    <source>
        <dbReference type="ARBA" id="ARBA00022630"/>
    </source>
</evidence>
<dbReference type="STRING" id="52670.A0A2I4D8U1"/>
<evidence type="ECO:0000313" key="13">
    <source>
        <dbReference type="Proteomes" id="UP000192220"/>
    </source>
</evidence>
<dbReference type="KEGG" id="alim:106536024"/>
<keyword evidence="5" id="KW-0274">FAD</keyword>
<keyword evidence="13" id="KW-1185">Reference proteome</keyword>
<sequence length="499" mass="54087">MKNMSLGWSVCPRLLPLRRCLLQCRHVSSESAARTAAVDQVLSVFRSICGEDGVSLGEAVREQHGKDESVHKCRPPDAVVFPRCVEEVSALAKVCHKHKLPIIPFGTGTGLEGGVGAVKGGVCFSLRNMDQILDLHPEDFDVTVEPGVTRKALNAYLRDTGLWFPVDPGADASLCGMAATSASGTNAVRYGTMRENVMNLEVVLSDGAIIHTAGRGRRPRKTSAGYNLTNLFVGSEGTLGIITKTTLRLYGIPEAMVSAVCSFPSVQAAVDSTVQILQAGVPIARIEFLDDVMIDACNRFSSLSYPVTPTLFLEFHGSERSLEEQVATAEEITQSNEGSDFQWARDTETRNRLWKARHDAWYAAQALRPGCKAYSTDVCVPLSQLPQIIVETKEDLTENRLTGPIAGHVGDGNFHCLMVVDPSDPDELHRVHLFTERLARRALAMDGTCTGEHGVGLGKRALLCEEVGPLTIQVMQGLKDTLDPNNLMNPGKILLQGGL</sequence>
<dbReference type="GO" id="GO:0008720">
    <property type="term" value="F:D-lactate dehydrogenase (NAD+) activity"/>
    <property type="evidence" value="ECO:0007669"/>
    <property type="project" value="TreeGrafter"/>
</dbReference>
<evidence type="ECO:0000256" key="5">
    <source>
        <dbReference type="ARBA" id="ARBA00022827"/>
    </source>
</evidence>
<comment type="similarity">
    <text evidence="3">Belongs to the FAD-binding oxidoreductase/transferase type 4 family.</text>
</comment>
<dbReference type="InterPro" id="IPR016166">
    <property type="entry name" value="FAD-bd_PCMH"/>
</dbReference>
<dbReference type="SUPFAM" id="SSF55103">
    <property type="entry name" value="FAD-linked oxidases, C-terminal domain"/>
    <property type="match status" value="1"/>
</dbReference>
<evidence type="ECO:0000256" key="2">
    <source>
        <dbReference type="ARBA" id="ARBA00004173"/>
    </source>
</evidence>
<dbReference type="Pfam" id="PF01565">
    <property type="entry name" value="FAD_binding_4"/>
    <property type="match status" value="1"/>
</dbReference>
<dbReference type="FunFam" id="3.30.70.2740:FF:000001">
    <property type="entry name" value="D-lactate dehydrogenase mitochondrial"/>
    <property type="match status" value="1"/>
</dbReference>
<keyword evidence="6" id="KW-0809">Transit peptide</keyword>
<dbReference type="Gene3D" id="3.30.70.2740">
    <property type="match status" value="1"/>
</dbReference>
<proteinExistence type="inferred from homology"/>
<dbReference type="CTD" id="197257"/>
<dbReference type="EC" id="1.1.2.4" evidence="9"/>
<dbReference type="Proteomes" id="UP000192220">
    <property type="component" value="Unplaced"/>
</dbReference>
<reference evidence="14" key="1">
    <citation type="submission" date="2025-08" db="UniProtKB">
        <authorList>
            <consortium name="RefSeq"/>
        </authorList>
    </citation>
    <scope>IDENTIFICATION</scope>
    <source>
        <strain evidence="14">Quisiro</strain>
        <tissue evidence="14">Liver</tissue>
    </source>
</reference>
<dbReference type="PANTHER" id="PTHR11748">
    <property type="entry name" value="D-LACTATE DEHYDROGENASE"/>
    <property type="match status" value="1"/>
</dbReference>
<dbReference type="OrthoDB" id="5332616at2759"/>
<dbReference type="PROSITE" id="PS51387">
    <property type="entry name" value="FAD_PCMH"/>
    <property type="match status" value="1"/>
</dbReference>
<comment type="function">
    <text evidence="10">Involved in D-lactate, but not L-lactate catabolic process.</text>
</comment>
<name>A0A2I4D8U1_AUSLI</name>
<dbReference type="InterPro" id="IPR016171">
    <property type="entry name" value="Vanillyl_alc_oxidase_C-sub2"/>
</dbReference>
<dbReference type="RefSeq" id="XP_013888651.1">
    <property type="nucleotide sequence ID" value="XM_014033197.1"/>
</dbReference>
<dbReference type="InterPro" id="IPR006094">
    <property type="entry name" value="Oxid_FAD_bind_N"/>
</dbReference>
<dbReference type="InterPro" id="IPR016169">
    <property type="entry name" value="FAD-bd_PCMH_sub2"/>
</dbReference>
<evidence type="ECO:0000256" key="10">
    <source>
        <dbReference type="ARBA" id="ARBA00053432"/>
    </source>
</evidence>
<organism evidence="13 14">
    <name type="scientific">Austrofundulus limnaeus</name>
    <name type="common">Annual killifish</name>
    <dbReference type="NCBI Taxonomy" id="52670"/>
    <lineage>
        <taxon>Eukaryota</taxon>
        <taxon>Metazoa</taxon>
        <taxon>Chordata</taxon>
        <taxon>Craniata</taxon>
        <taxon>Vertebrata</taxon>
        <taxon>Euteleostomi</taxon>
        <taxon>Actinopterygii</taxon>
        <taxon>Neopterygii</taxon>
        <taxon>Teleostei</taxon>
        <taxon>Neoteleostei</taxon>
        <taxon>Acanthomorphata</taxon>
        <taxon>Ovalentaria</taxon>
        <taxon>Atherinomorphae</taxon>
        <taxon>Cyprinodontiformes</taxon>
        <taxon>Rivulidae</taxon>
        <taxon>Austrofundulus</taxon>
    </lineage>
</organism>
<dbReference type="AlphaFoldDB" id="A0A2I4D8U1"/>
<feature type="domain" description="FAD-binding PCMH-type" evidence="12">
    <location>
        <begin position="72"/>
        <end position="252"/>
    </location>
</feature>
<evidence type="ECO:0000256" key="3">
    <source>
        <dbReference type="ARBA" id="ARBA00008000"/>
    </source>
</evidence>
<dbReference type="PANTHER" id="PTHR11748:SF111">
    <property type="entry name" value="D-LACTATE DEHYDROGENASE, MITOCHONDRIAL-RELATED"/>
    <property type="match status" value="1"/>
</dbReference>
<dbReference type="Gene3D" id="1.10.45.10">
    <property type="entry name" value="Vanillyl-alcohol Oxidase, Chain A, domain 4"/>
    <property type="match status" value="1"/>
</dbReference>
<gene>
    <name evidence="14" type="primary">ldhd</name>
</gene>
<dbReference type="GO" id="GO:0004458">
    <property type="term" value="F:D-lactate dehydrogenase (cytochrome) activity"/>
    <property type="evidence" value="ECO:0007669"/>
    <property type="project" value="UniProtKB-EC"/>
</dbReference>
<comment type="subcellular location">
    <subcellularLocation>
        <location evidence="2">Mitochondrion</location>
    </subcellularLocation>
</comment>
<evidence type="ECO:0000256" key="9">
    <source>
        <dbReference type="ARBA" id="ARBA00038897"/>
    </source>
</evidence>
<dbReference type="GO" id="GO:1903457">
    <property type="term" value="P:lactate catabolic process"/>
    <property type="evidence" value="ECO:0007669"/>
    <property type="project" value="TreeGrafter"/>
</dbReference>
<evidence type="ECO:0000256" key="7">
    <source>
        <dbReference type="ARBA" id="ARBA00023002"/>
    </source>
</evidence>
<evidence type="ECO:0000256" key="8">
    <source>
        <dbReference type="ARBA" id="ARBA00023128"/>
    </source>
</evidence>
<dbReference type="InterPro" id="IPR016164">
    <property type="entry name" value="FAD-linked_Oxase-like_C"/>
</dbReference>
<dbReference type="InterPro" id="IPR036318">
    <property type="entry name" value="FAD-bd_PCMH-like_sf"/>
</dbReference>